<dbReference type="PANTHER" id="PTHR22765:SF416">
    <property type="entry name" value="E3 UBIQUITIN-PROTEIN LIGASE GODZILLA"/>
    <property type="match status" value="1"/>
</dbReference>
<feature type="domain" description="RING-type" evidence="3">
    <location>
        <begin position="326"/>
        <end position="381"/>
    </location>
</feature>
<dbReference type="InterPro" id="IPR001841">
    <property type="entry name" value="Znf_RING"/>
</dbReference>
<dbReference type="Gene3D" id="3.30.40.10">
    <property type="entry name" value="Zinc/RING finger domain, C3HC4 (zinc finger)"/>
    <property type="match status" value="1"/>
</dbReference>
<keyword evidence="1" id="KW-0863">Zinc-finger</keyword>
<reference evidence="4" key="1">
    <citation type="journal article" date="2020" name="Stud. Mycol.">
        <title>101 Dothideomycetes genomes: a test case for predicting lifestyles and emergence of pathogens.</title>
        <authorList>
            <person name="Haridas S."/>
            <person name="Albert R."/>
            <person name="Binder M."/>
            <person name="Bloem J."/>
            <person name="Labutti K."/>
            <person name="Salamov A."/>
            <person name="Andreopoulos B."/>
            <person name="Baker S."/>
            <person name="Barry K."/>
            <person name="Bills G."/>
            <person name="Bluhm B."/>
            <person name="Cannon C."/>
            <person name="Castanera R."/>
            <person name="Culley D."/>
            <person name="Daum C."/>
            <person name="Ezra D."/>
            <person name="Gonzalez J."/>
            <person name="Henrissat B."/>
            <person name="Kuo A."/>
            <person name="Liang C."/>
            <person name="Lipzen A."/>
            <person name="Lutzoni F."/>
            <person name="Magnuson J."/>
            <person name="Mondo S."/>
            <person name="Nolan M."/>
            <person name="Ohm R."/>
            <person name="Pangilinan J."/>
            <person name="Park H.-J."/>
            <person name="Ramirez L."/>
            <person name="Alfaro M."/>
            <person name="Sun H."/>
            <person name="Tritt A."/>
            <person name="Yoshinaga Y."/>
            <person name="Zwiers L.-H."/>
            <person name="Turgeon B."/>
            <person name="Goodwin S."/>
            <person name="Spatafora J."/>
            <person name="Crous P."/>
            <person name="Grigoriev I."/>
        </authorList>
    </citation>
    <scope>NUCLEOTIDE SEQUENCE</scope>
    <source>
        <strain evidence="4">CBS 690.94</strain>
    </source>
</reference>
<dbReference type="PANTHER" id="PTHR22765">
    <property type="entry name" value="RING FINGER AND PROTEASE ASSOCIATED DOMAIN-CONTAINING"/>
    <property type="match status" value="1"/>
</dbReference>
<evidence type="ECO:0000256" key="2">
    <source>
        <dbReference type="SAM" id="MobiDB-lite"/>
    </source>
</evidence>
<dbReference type="SMART" id="SM00184">
    <property type="entry name" value="RING"/>
    <property type="match status" value="1"/>
</dbReference>
<protein>
    <recommendedName>
        <fullName evidence="3">RING-type domain-containing protein</fullName>
    </recommendedName>
</protein>
<dbReference type="EMBL" id="MU001497">
    <property type="protein sequence ID" value="KAF2447227.1"/>
    <property type="molecule type" value="Genomic_DNA"/>
</dbReference>
<evidence type="ECO:0000259" key="3">
    <source>
        <dbReference type="PROSITE" id="PS50089"/>
    </source>
</evidence>
<comment type="caution">
    <text evidence="4">The sequence shown here is derived from an EMBL/GenBank/DDBJ whole genome shotgun (WGS) entry which is preliminary data.</text>
</comment>
<dbReference type="Proteomes" id="UP000799764">
    <property type="component" value="Unassembled WGS sequence"/>
</dbReference>
<dbReference type="PROSITE" id="PS50089">
    <property type="entry name" value="ZF_RING_2"/>
    <property type="match status" value="1"/>
</dbReference>
<dbReference type="GO" id="GO:0061630">
    <property type="term" value="F:ubiquitin protein ligase activity"/>
    <property type="evidence" value="ECO:0007669"/>
    <property type="project" value="TreeGrafter"/>
</dbReference>
<feature type="region of interest" description="Disordered" evidence="2">
    <location>
        <begin position="201"/>
        <end position="276"/>
    </location>
</feature>
<dbReference type="SUPFAM" id="SSF57850">
    <property type="entry name" value="RING/U-box"/>
    <property type="match status" value="1"/>
</dbReference>
<name>A0A9P4PNF8_9PLEO</name>
<dbReference type="AlphaFoldDB" id="A0A9P4PNF8"/>
<keyword evidence="5" id="KW-1185">Reference proteome</keyword>
<dbReference type="Pfam" id="PF13639">
    <property type="entry name" value="zf-RING_2"/>
    <property type="match status" value="1"/>
</dbReference>
<evidence type="ECO:0000313" key="4">
    <source>
        <dbReference type="EMBL" id="KAF2447227.1"/>
    </source>
</evidence>
<sequence length="432" mass="48724">MCRELVPFGHVTKTLAPTLLATSESSTSLGEQHHDSQGIVKNIQSLTCPQSSLLVLRLHLRFQISLRALCTELCALLTHVFKWPALPPQHYRSEPNTYPRFDEEGNMDEMANTQNVGGPPYSGFHLPNYSEPPGHPNLQWPQQLPRTFARHPQRQVPGTSSFASDISGPDAAVDENRHFQHTRTNEIPHPDLMSQRNLSYQRPYRQGSSDSSSQDRRHSSRPADSPAPLSETGSSPRNPNRRSFDRYSTDIPSGAAESNGASRSPASRAAERMARRQRTIGHLSFRRISSHMEHPNVPSTEQLRELREKLRHLLPAELPEGIDALCNICQKDYSTKHVDPSEDTEVAIQLPCKHVFGEHCINTWFDTCKKHKNKITCPMCRKVLIEPRSRENTQSRAQLMAGLDRLRRQAEGRPLFEGVPRAMVEGRVAGEL</sequence>
<gene>
    <name evidence="4" type="ORF">P171DRAFT_248057</name>
</gene>
<keyword evidence="1" id="KW-0479">Metal-binding</keyword>
<proteinExistence type="predicted"/>
<dbReference type="GO" id="GO:0008270">
    <property type="term" value="F:zinc ion binding"/>
    <property type="evidence" value="ECO:0007669"/>
    <property type="project" value="UniProtKB-KW"/>
</dbReference>
<dbReference type="InterPro" id="IPR013083">
    <property type="entry name" value="Znf_RING/FYVE/PHD"/>
</dbReference>
<dbReference type="GO" id="GO:0006511">
    <property type="term" value="P:ubiquitin-dependent protein catabolic process"/>
    <property type="evidence" value="ECO:0007669"/>
    <property type="project" value="TreeGrafter"/>
</dbReference>
<dbReference type="InterPro" id="IPR051826">
    <property type="entry name" value="E3_ubiquitin-ligase_domain"/>
</dbReference>
<organism evidence="4 5">
    <name type="scientific">Karstenula rhodostoma CBS 690.94</name>
    <dbReference type="NCBI Taxonomy" id="1392251"/>
    <lineage>
        <taxon>Eukaryota</taxon>
        <taxon>Fungi</taxon>
        <taxon>Dikarya</taxon>
        <taxon>Ascomycota</taxon>
        <taxon>Pezizomycotina</taxon>
        <taxon>Dothideomycetes</taxon>
        <taxon>Pleosporomycetidae</taxon>
        <taxon>Pleosporales</taxon>
        <taxon>Massarineae</taxon>
        <taxon>Didymosphaeriaceae</taxon>
        <taxon>Karstenula</taxon>
    </lineage>
</organism>
<feature type="region of interest" description="Disordered" evidence="2">
    <location>
        <begin position="151"/>
        <end position="171"/>
    </location>
</feature>
<evidence type="ECO:0000256" key="1">
    <source>
        <dbReference type="PROSITE-ProRule" id="PRU00175"/>
    </source>
</evidence>
<keyword evidence="1" id="KW-0862">Zinc</keyword>
<dbReference type="GO" id="GO:0005737">
    <property type="term" value="C:cytoplasm"/>
    <property type="evidence" value="ECO:0007669"/>
    <property type="project" value="TreeGrafter"/>
</dbReference>
<accession>A0A9P4PNF8</accession>
<evidence type="ECO:0000313" key="5">
    <source>
        <dbReference type="Proteomes" id="UP000799764"/>
    </source>
</evidence>
<dbReference type="OrthoDB" id="8062037at2759"/>